<dbReference type="EMBL" id="ML742112">
    <property type="protein sequence ID" value="KAE8149788.1"/>
    <property type="molecule type" value="Genomic_DNA"/>
</dbReference>
<keyword evidence="2" id="KW-1185">Reference proteome</keyword>
<accession>A0A5N6TTU7</accession>
<dbReference type="OrthoDB" id="4496774at2759"/>
<gene>
    <name evidence="1" type="ORF">BDV25DRAFT_172653</name>
</gene>
<protein>
    <submittedName>
        <fullName evidence="1">Uncharacterized protein</fullName>
    </submittedName>
</protein>
<organism evidence="1 2">
    <name type="scientific">Aspergillus avenaceus</name>
    <dbReference type="NCBI Taxonomy" id="36643"/>
    <lineage>
        <taxon>Eukaryota</taxon>
        <taxon>Fungi</taxon>
        <taxon>Dikarya</taxon>
        <taxon>Ascomycota</taxon>
        <taxon>Pezizomycotina</taxon>
        <taxon>Eurotiomycetes</taxon>
        <taxon>Eurotiomycetidae</taxon>
        <taxon>Eurotiales</taxon>
        <taxon>Aspergillaceae</taxon>
        <taxon>Aspergillus</taxon>
        <taxon>Aspergillus subgen. Circumdati</taxon>
    </lineage>
</organism>
<dbReference type="AlphaFoldDB" id="A0A5N6TTU7"/>
<evidence type="ECO:0000313" key="1">
    <source>
        <dbReference type="EMBL" id="KAE8149788.1"/>
    </source>
</evidence>
<name>A0A5N6TTU7_ASPAV</name>
<sequence>MPLKDYLAKALDPLLQRFEDRLEQGGHLRQAQQLRRKQQNWRSYESQTWEHFRSYVKDQWKLRFLIQREAHLQLKHDTLFQQLDKSASASATLVTETESLQNTLQDLNRRIWTVERDMHTVWSNFPDGPLKRAMSANCRNSDWYLSEWLQADCAGVGGCCARGCGCCMRARSSKRSDHRGHCTSECTCCEEARGFKLKFLGSAGNPMAIDFGVKKEDINRPGNSYTKCLINAYVWGL</sequence>
<reference evidence="1 2" key="1">
    <citation type="submission" date="2019-04" db="EMBL/GenBank/DDBJ databases">
        <title>Friends and foes A comparative genomics study of 23 Aspergillus species from section Flavi.</title>
        <authorList>
            <consortium name="DOE Joint Genome Institute"/>
            <person name="Kjaerbolling I."/>
            <person name="Vesth T."/>
            <person name="Frisvad J.C."/>
            <person name="Nybo J.L."/>
            <person name="Theobald S."/>
            <person name="Kildgaard S."/>
            <person name="Isbrandt T."/>
            <person name="Kuo A."/>
            <person name="Sato A."/>
            <person name="Lyhne E.K."/>
            <person name="Kogle M.E."/>
            <person name="Wiebenga A."/>
            <person name="Kun R.S."/>
            <person name="Lubbers R.J."/>
            <person name="Makela M.R."/>
            <person name="Barry K."/>
            <person name="Chovatia M."/>
            <person name="Clum A."/>
            <person name="Daum C."/>
            <person name="Haridas S."/>
            <person name="He G."/>
            <person name="LaButti K."/>
            <person name="Lipzen A."/>
            <person name="Mondo S."/>
            <person name="Riley R."/>
            <person name="Salamov A."/>
            <person name="Simmons B.A."/>
            <person name="Magnuson J.K."/>
            <person name="Henrissat B."/>
            <person name="Mortensen U.H."/>
            <person name="Larsen T.O."/>
            <person name="Devries R.P."/>
            <person name="Grigoriev I.V."/>
            <person name="Machida M."/>
            <person name="Baker S.E."/>
            <person name="Andersen M.R."/>
        </authorList>
    </citation>
    <scope>NUCLEOTIDE SEQUENCE [LARGE SCALE GENOMIC DNA]</scope>
    <source>
        <strain evidence="1 2">IBT 18842</strain>
    </source>
</reference>
<proteinExistence type="predicted"/>
<dbReference type="Proteomes" id="UP000325780">
    <property type="component" value="Unassembled WGS sequence"/>
</dbReference>
<evidence type="ECO:0000313" key="2">
    <source>
        <dbReference type="Proteomes" id="UP000325780"/>
    </source>
</evidence>